<dbReference type="EMBL" id="CASHSV030000206">
    <property type="protein sequence ID" value="CAJ2652851.1"/>
    <property type="molecule type" value="Genomic_DNA"/>
</dbReference>
<protein>
    <submittedName>
        <fullName evidence="1">Uncharacterized protein</fullName>
    </submittedName>
</protein>
<gene>
    <name evidence="1" type="ORF">MILVUS5_LOCUS20278</name>
</gene>
<evidence type="ECO:0000313" key="2">
    <source>
        <dbReference type="Proteomes" id="UP001177021"/>
    </source>
</evidence>
<comment type="caution">
    <text evidence="1">The sequence shown here is derived from an EMBL/GenBank/DDBJ whole genome shotgun (WGS) entry which is preliminary data.</text>
</comment>
<keyword evidence="2" id="KW-1185">Reference proteome</keyword>
<sequence length="204" mass="23364">MGAYFEKIGSTSFAVYSIAVTDAQNRTWFVKRRYRNFERLHRQLKDIPNYTLHLPPKRIFSSSNDDAFVHQRCIQLDKYLQVSGSPSLLNEGPSASTTLYLPWNADELDRSTPQQSATASVLSTDTEEGDRSSNLGHEIIDREEVQDNEWQSDNALISKGYLSLVTDHTDETSNLNFDRKRDMSEEAWVNNDVPVTNFSFTRDT</sequence>
<name>A0ACB0K8L6_TRIPR</name>
<organism evidence="1 2">
    <name type="scientific">Trifolium pratense</name>
    <name type="common">Red clover</name>
    <dbReference type="NCBI Taxonomy" id="57577"/>
    <lineage>
        <taxon>Eukaryota</taxon>
        <taxon>Viridiplantae</taxon>
        <taxon>Streptophyta</taxon>
        <taxon>Embryophyta</taxon>
        <taxon>Tracheophyta</taxon>
        <taxon>Spermatophyta</taxon>
        <taxon>Magnoliopsida</taxon>
        <taxon>eudicotyledons</taxon>
        <taxon>Gunneridae</taxon>
        <taxon>Pentapetalae</taxon>
        <taxon>rosids</taxon>
        <taxon>fabids</taxon>
        <taxon>Fabales</taxon>
        <taxon>Fabaceae</taxon>
        <taxon>Papilionoideae</taxon>
        <taxon>50 kb inversion clade</taxon>
        <taxon>NPAAA clade</taxon>
        <taxon>Hologalegina</taxon>
        <taxon>IRL clade</taxon>
        <taxon>Trifolieae</taxon>
        <taxon>Trifolium</taxon>
    </lineage>
</organism>
<reference evidence="1" key="1">
    <citation type="submission" date="2023-10" db="EMBL/GenBank/DDBJ databases">
        <authorList>
            <person name="Rodriguez Cubillos JULIANA M."/>
            <person name="De Vega J."/>
        </authorList>
    </citation>
    <scope>NUCLEOTIDE SEQUENCE</scope>
</reference>
<dbReference type="Proteomes" id="UP001177021">
    <property type="component" value="Unassembled WGS sequence"/>
</dbReference>
<evidence type="ECO:0000313" key="1">
    <source>
        <dbReference type="EMBL" id="CAJ2652851.1"/>
    </source>
</evidence>
<accession>A0ACB0K8L6</accession>
<proteinExistence type="predicted"/>